<dbReference type="Gene3D" id="1.20.120.920">
    <property type="entry name" value="CRISPR-associated endonuclease Cas1, C-terminal domain"/>
    <property type="match status" value="1"/>
</dbReference>
<dbReference type="PANTHER" id="PTHR34353">
    <property type="entry name" value="CRISPR-ASSOCIATED ENDONUCLEASE CAS1 1"/>
    <property type="match status" value="1"/>
</dbReference>
<dbReference type="HAMAP" id="MF_01470">
    <property type="entry name" value="Cas1"/>
    <property type="match status" value="1"/>
</dbReference>
<evidence type="ECO:0000256" key="10">
    <source>
        <dbReference type="HAMAP-Rule" id="MF_01470"/>
    </source>
</evidence>
<dbReference type="EC" id="3.1.-.-" evidence="10"/>
<accession>A0ABU4WBV7</accession>
<sequence length="314" mass="36675">MEVFISQDGCALYKSEELLIITNKKEKLEYSYRDVSSILISGNVRLTTGFLREAIENNIDIVILDKYGYPKGRFWNTGVSTISKIRKGQLLCSKSTLGLEISKQWIEDKVLNMNFHLSDLTKQQDLLDIIKFQNSLKDNVDLNSIRGFEGNVSKIYFSIVSQMLPKQFQFLKRSFRPALDEFNALVNYFLGILYNRIEKSSLIAGIDPNLGFFHRDDYNRPSFVFDFIEKYRYIAYTSATKFFRANKVRKSYFTNENNSFYLNDDGKKNLIPLYYNELNKSVTFKGKKIKTIDKIQQDLFEVAKYFIKIAEEVD</sequence>
<evidence type="ECO:0000256" key="4">
    <source>
        <dbReference type="ARBA" id="ARBA00022801"/>
    </source>
</evidence>
<feature type="binding site" evidence="10">
    <location>
        <position position="214"/>
    </location>
    <ligand>
        <name>Mn(2+)</name>
        <dbReference type="ChEBI" id="CHEBI:29035"/>
    </ligand>
</feature>
<keyword evidence="1 10" id="KW-0540">Nuclease</keyword>
<keyword evidence="2 10" id="KW-0479">Metal-binding</keyword>
<feature type="binding site" evidence="10">
    <location>
        <position position="149"/>
    </location>
    <ligand>
        <name>Mn(2+)</name>
        <dbReference type="ChEBI" id="CHEBI:29035"/>
    </ligand>
</feature>
<comment type="similarity">
    <text evidence="10">Belongs to the CRISPR-associated endonuclease Cas1 family.</text>
</comment>
<reference evidence="12" key="1">
    <citation type="submission" date="2023-07" db="EMBL/GenBank/DDBJ databases">
        <authorList>
            <person name="Colorado M.A."/>
            <person name="Villamil L.M."/>
            <person name="Melo J.F."/>
            <person name="Rodriguez J.A."/>
            <person name="Ruiz R.Y."/>
        </authorList>
    </citation>
    <scope>NUCLEOTIDE SEQUENCE [LARGE SCALE GENOMIC DNA]</scope>
    <source>
        <strain evidence="12">C33</strain>
    </source>
</reference>
<evidence type="ECO:0000256" key="1">
    <source>
        <dbReference type="ARBA" id="ARBA00022722"/>
    </source>
</evidence>
<evidence type="ECO:0000256" key="5">
    <source>
        <dbReference type="ARBA" id="ARBA00022842"/>
    </source>
</evidence>
<dbReference type="Gene3D" id="3.100.10.20">
    <property type="entry name" value="CRISPR-associated endonuclease Cas1, N-terminal domain"/>
    <property type="match status" value="1"/>
</dbReference>
<comment type="caution">
    <text evidence="11">The sequence shown here is derived from an EMBL/GenBank/DDBJ whole genome shotgun (WGS) entry which is preliminary data.</text>
</comment>
<comment type="subunit">
    <text evidence="9 10">Homodimer, forms a heterotetramer with a Cas2 homodimer.</text>
</comment>
<evidence type="ECO:0000256" key="6">
    <source>
        <dbReference type="ARBA" id="ARBA00023118"/>
    </source>
</evidence>
<evidence type="ECO:0000313" key="11">
    <source>
        <dbReference type="EMBL" id="MDX8337022.1"/>
    </source>
</evidence>
<dbReference type="Proteomes" id="UP001279681">
    <property type="component" value="Unassembled WGS sequence"/>
</dbReference>
<protein>
    <recommendedName>
        <fullName evidence="10">CRISPR-associated endonuclease Cas1</fullName>
        <ecNumber evidence="10">3.1.-.-</ecNumber>
    </recommendedName>
</protein>
<dbReference type="EMBL" id="JAVIKH010000018">
    <property type="protein sequence ID" value="MDX8337022.1"/>
    <property type="molecule type" value="Genomic_DNA"/>
</dbReference>
<evidence type="ECO:0000256" key="9">
    <source>
        <dbReference type="ARBA" id="ARBA00038592"/>
    </source>
</evidence>
<gene>
    <name evidence="10 11" type="primary">cas1</name>
    <name evidence="11" type="ORF">RFV38_11020</name>
</gene>
<dbReference type="InterPro" id="IPR042211">
    <property type="entry name" value="CRISPR-assoc_Cas1_N"/>
</dbReference>
<evidence type="ECO:0000256" key="8">
    <source>
        <dbReference type="ARBA" id="ARBA00023211"/>
    </source>
</evidence>
<proteinExistence type="inferred from homology"/>
<organism evidence="11 12">
    <name type="scientific">Candidatus Cetobacterium colombiensis</name>
    <dbReference type="NCBI Taxonomy" id="3073100"/>
    <lineage>
        <taxon>Bacteria</taxon>
        <taxon>Fusobacteriati</taxon>
        <taxon>Fusobacteriota</taxon>
        <taxon>Fusobacteriia</taxon>
        <taxon>Fusobacteriales</taxon>
        <taxon>Fusobacteriaceae</taxon>
        <taxon>Cetobacterium</taxon>
    </lineage>
</organism>
<name>A0ABU4WBV7_9FUSO</name>
<keyword evidence="4 10" id="KW-0378">Hydrolase</keyword>
<dbReference type="RefSeq" id="WP_320314376.1">
    <property type="nucleotide sequence ID" value="NZ_JAVIKH010000018.1"/>
</dbReference>
<feature type="binding site" evidence="10">
    <location>
        <position position="229"/>
    </location>
    <ligand>
        <name>Mn(2+)</name>
        <dbReference type="ChEBI" id="CHEBI:29035"/>
    </ligand>
</feature>
<keyword evidence="12" id="KW-1185">Reference proteome</keyword>
<evidence type="ECO:0000256" key="7">
    <source>
        <dbReference type="ARBA" id="ARBA00023125"/>
    </source>
</evidence>
<comment type="function">
    <text evidence="10">CRISPR (clustered regularly interspaced short palindromic repeat), is an adaptive immune system that provides protection against mobile genetic elements (viruses, transposable elements and conjugative plasmids). CRISPR clusters contain spacers, sequences complementary to antecedent mobile elements, and target invading nucleic acids. CRISPR clusters are transcribed and processed into CRISPR RNA (crRNA). Acts as a dsDNA endonuclease. Involved in the integration of spacer DNA into the CRISPR cassette.</text>
</comment>
<evidence type="ECO:0000256" key="2">
    <source>
        <dbReference type="ARBA" id="ARBA00022723"/>
    </source>
</evidence>
<keyword evidence="5 10" id="KW-0460">Magnesium</keyword>
<dbReference type="InterPro" id="IPR042206">
    <property type="entry name" value="CRISPR-assoc_Cas1_C"/>
</dbReference>
<dbReference type="PANTHER" id="PTHR34353:SF2">
    <property type="entry name" value="CRISPR-ASSOCIATED ENDONUCLEASE CAS1 1"/>
    <property type="match status" value="1"/>
</dbReference>
<comment type="cofactor">
    <cofactor evidence="10">
        <name>Mg(2+)</name>
        <dbReference type="ChEBI" id="CHEBI:18420"/>
    </cofactor>
    <cofactor evidence="10">
        <name>Mn(2+)</name>
        <dbReference type="ChEBI" id="CHEBI:29035"/>
    </cofactor>
</comment>
<dbReference type="GO" id="GO:0004519">
    <property type="term" value="F:endonuclease activity"/>
    <property type="evidence" value="ECO:0007669"/>
    <property type="project" value="UniProtKB-KW"/>
</dbReference>
<evidence type="ECO:0000313" key="12">
    <source>
        <dbReference type="Proteomes" id="UP001279681"/>
    </source>
</evidence>
<keyword evidence="7 10" id="KW-0238">DNA-binding</keyword>
<dbReference type="Pfam" id="PF01867">
    <property type="entry name" value="Cas_Cas1"/>
    <property type="match status" value="1"/>
</dbReference>
<dbReference type="NCBIfam" id="TIGR00287">
    <property type="entry name" value="cas1"/>
    <property type="match status" value="1"/>
</dbReference>
<dbReference type="InterPro" id="IPR002729">
    <property type="entry name" value="CRISPR-assoc_Cas1"/>
</dbReference>
<evidence type="ECO:0000256" key="3">
    <source>
        <dbReference type="ARBA" id="ARBA00022759"/>
    </source>
</evidence>
<keyword evidence="3 10" id="KW-0255">Endonuclease</keyword>
<dbReference type="CDD" id="cd09634">
    <property type="entry name" value="Cas1_I-II-III"/>
    <property type="match status" value="1"/>
</dbReference>
<dbReference type="InterPro" id="IPR050646">
    <property type="entry name" value="Cas1"/>
</dbReference>
<keyword evidence="8 10" id="KW-0464">Manganese</keyword>
<keyword evidence="6 10" id="KW-0051">Antiviral defense</keyword>